<proteinExistence type="predicted"/>
<dbReference type="InterPro" id="IPR006376">
    <property type="entry name" value="Cu-R_CopA"/>
</dbReference>
<evidence type="ECO:0000256" key="4">
    <source>
        <dbReference type="SAM" id="MobiDB-lite"/>
    </source>
</evidence>
<dbReference type="EMBL" id="WOTH01000020">
    <property type="protein sequence ID" value="NHO54328.1"/>
    <property type="molecule type" value="Genomic_DNA"/>
</dbReference>
<accession>A0A967B7J6</accession>
<evidence type="ECO:0000259" key="6">
    <source>
        <dbReference type="Pfam" id="PF07731"/>
    </source>
</evidence>
<protein>
    <submittedName>
        <fullName evidence="8">Copper resistance system multicopper oxidase</fullName>
    </submittedName>
</protein>
<evidence type="ECO:0000256" key="2">
    <source>
        <dbReference type="ARBA" id="ARBA00023002"/>
    </source>
</evidence>
<dbReference type="PROSITE" id="PS51318">
    <property type="entry name" value="TAT"/>
    <property type="match status" value="1"/>
</dbReference>
<dbReference type="GO" id="GO:0016491">
    <property type="term" value="F:oxidoreductase activity"/>
    <property type="evidence" value="ECO:0007669"/>
    <property type="project" value="UniProtKB-KW"/>
</dbReference>
<evidence type="ECO:0000256" key="1">
    <source>
        <dbReference type="ARBA" id="ARBA00022723"/>
    </source>
</evidence>
<feature type="compositionally biased region" description="Basic and acidic residues" evidence="4">
    <location>
        <begin position="399"/>
        <end position="420"/>
    </location>
</feature>
<dbReference type="InterPro" id="IPR033138">
    <property type="entry name" value="Cu_oxidase_CS"/>
</dbReference>
<dbReference type="CDD" id="cd13896">
    <property type="entry name" value="CuRO_3_CopA"/>
    <property type="match status" value="1"/>
</dbReference>
<evidence type="ECO:0000313" key="9">
    <source>
        <dbReference type="Proteomes" id="UP000597459"/>
    </source>
</evidence>
<dbReference type="SUPFAM" id="SSF49503">
    <property type="entry name" value="Cupredoxins"/>
    <property type="match status" value="3"/>
</dbReference>
<keyword evidence="9" id="KW-1185">Reference proteome</keyword>
<dbReference type="InterPro" id="IPR034282">
    <property type="entry name" value="CuRO_2_CopA"/>
</dbReference>
<feature type="region of interest" description="Disordered" evidence="4">
    <location>
        <begin position="393"/>
        <end position="428"/>
    </location>
</feature>
<dbReference type="Proteomes" id="UP000597459">
    <property type="component" value="Unassembled WGS sequence"/>
</dbReference>
<name>A0A967B7J6_9PROT</name>
<dbReference type="AlphaFoldDB" id="A0A967B7J6"/>
<dbReference type="InterPro" id="IPR045087">
    <property type="entry name" value="Cu-oxidase_fam"/>
</dbReference>
<keyword evidence="3" id="KW-0186">Copper</keyword>
<dbReference type="InterPro" id="IPR008972">
    <property type="entry name" value="Cupredoxin"/>
</dbReference>
<gene>
    <name evidence="8" type="ORF">GOB87_10220</name>
</gene>
<keyword evidence="2" id="KW-0560">Oxidoreductase</keyword>
<dbReference type="Pfam" id="PF00394">
    <property type="entry name" value="Cu-oxidase"/>
    <property type="match status" value="1"/>
</dbReference>
<evidence type="ECO:0000259" key="7">
    <source>
        <dbReference type="Pfam" id="PF07732"/>
    </source>
</evidence>
<dbReference type="GO" id="GO:0042597">
    <property type="term" value="C:periplasmic space"/>
    <property type="evidence" value="ECO:0007669"/>
    <property type="project" value="InterPro"/>
</dbReference>
<feature type="domain" description="Plastocyanin-like" evidence="7">
    <location>
        <begin position="64"/>
        <end position="169"/>
    </location>
</feature>
<organism evidence="8 9">
    <name type="scientific">Acetobacter estunensis</name>
    <dbReference type="NCBI Taxonomy" id="104097"/>
    <lineage>
        <taxon>Bacteria</taxon>
        <taxon>Pseudomonadati</taxon>
        <taxon>Pseudomonadota</taxon>
        <taxon>Alphaproteobacteria</taxon>
        <taxon>Acetobacterales</taxon>
        <taxon>Acetobacteraceae</taxon>
        <taxon>Acetobacter</taxon>
    </lineage>
</organism>
<sequence length="621" mass="68417">MSSLHERQTASLTRRRFVTGAGLLGAALACPRNLEAVEPPRPATGLIPSAASVFDLSVERVPAPLGGMSVMATGINGTTPMPILHWRQGDEVQIHVTNRLREDTSLHWHGIRLPADMDGVPGLSFGGIKPGETFTYRFPVRQSGTYWYHSHSGGQEQMGMVGALVIDPAEASRHRVDRDYVVLLSDWTDADPMDIVSNLKFDSDYYNFRQRTVGTFVQDARRDGLGATIRDRLTWGGMNMAPTDISDVSGIIYTYLMNGQPPGTGWTGLFAPGERIRLRFINAASMTLFDVRIPGLTMQVVGADGNDVEPVSVDEFRISPAETYDVIVHPREEGPYTVFVQSEDRTGFARGTLAVRDGVLGPVPPMDPRPLRTMTDMGMAGDGHGGMAGMDMPSGGHASSERGEMPGMKMPEHKSPHEKSAPMNMSDDDMGDMDMSDEKPASVAAAPLKKEPPVPLHPGVEVQSIAVTSINRLAEPGAGLEHNGRRVLTYADLRSVRLGEDRRPPSREMTLHLTGNMERFIWGFDGKKFSEAEPIRMMLGERLRLVLINDTMMEHPIHLHGLWSELENGQGEYRPYKHTITVKPGERLSYLVSADTPGLWAFHCHLLYHMDTGMFRTVVVS</sequence>
<dbReference type="InterPro" id="IPR006311">
    <property type="entry name" value="TAT_signal"/>
</dbReference>
<dbReference type="Gene3D" id="2.60.40.420">
    <property type="entry name" value="Cupredoxins - blue copper proteins"/>
    <property type="match status" value="3"/>
</dbReference>
<dbReference type="InterPro" id="IPR002355">
    <property type="entry name" value="Cu_oxidase_Cu_BS"/>
</dbReference>
<dbReference type="InterPro" id="IPR011707">
    <property type="entry name" value="Cu-oxidase-like_N"/>
</dbReference>
<dbReference type="InterPro" id="IPR011706">
    <property type="entry name" value="Cu-oxidase_C"/>
</dbReference>
<evidence type="ECO:0000259" key="5">
    <source>
        <dbReference type="Pfam" id="PF00394"/>
    </source>
</evidence>
<dbReference type="GO" id="GO:0005507">
    <property type="term" value="F:copper ion binding"/>
    <property type="evidence" value="ECO:0007669"/>
    <property type="project" value="InterPro"/>
</dbReference>
<reference evidence="8" key="1">
    <citation type="submission" date="2019-11" db="EMBL/GenBank/DDBJ databases">
        <title>Description of new Acetobacter species.</title>
        <authorList>
            <person name="Cleenwerck I."/>
            <person name="Sombolestani A.S."/>
        </authorList>
    </citation>
    <scope>NUCLEOTIDE SEQUENCE</scope>
    <source>
        <strain evidence="8">LMG 1626</strain>
    </source>
</reference>
<evidence type="ECO:0000256" key="3">
    <source>
        <dbReference type="ARBA" id="ARBA00023008"/>
    </source>
</evidence>
<dbReference type="NCBIfam" id="TIGR01480">
    <property type="entry name" value="copper_res_A"/>
    <property type="match status" value="1"/>
</dbReference>
<dbReference type="CDD" id="cd13874">
    <property type="entry name" value="CuRO_2_CopA"/>
    <property type="match status" value="1"/>
</dbReference>
<dbReference type="PROSITE" id="PS51257">
    <property type="entry name" value="PROKAR_LIPOPROTEIN"/>
    <property type="match status" value="1"/>
</dbReference>
<dbReference type="PANTHER" id="PTHR11709">
    <property type="entry name" value="MULTI-COPPER OXIDASE"/>
    <property type="match status" value="1"/>
</dbReference>
<dbReference type="PANTHER" id="PTHR11709:SF394">
    <property type="entry name" value="FI03373P-RELATED"/>
    <property type="match status" value="1"/>
</dbReference>
<keyword evidence="1" id="KW-0479">Metal-binding</keyword>
<feature type="domain" description="Plastocyanin-like" evidence="6">
    <location>
        <begin position="503"/>
        <end position="620"/>
    </location>
</feature>
<evidence type="ECO:0000313" key="8">
    <source>
        <dbReference type="EMBL" id="NHO54328.1"/>
    </source>
</evidence>
<dbReference type="InterPro" id="IPR001117">
    <property type="entry name" value="Cu-oxidase_2nd"/>
</dbReference>
<dbReference type="Pfam" id="PF07732">
    <property type="entry name" value="Cu-oxidase_3"/>
    <property type="match status" value="1"/>
</dbReference>
<comment type="caution">
    <text evidence="8">The sequence shown here is derived from an EMBL/GenBank/DDBJ whole genome shotgun (WGS) entry which is preliminary data.</text>
</comment>
<dbReference type="Pfam" id="PF07731">
    <property type="entry name" value="Cu-oxidase_2"/>
    <property type="match status" value="1"/>
</dbReference>
<feature type="domain" description="Plastocyanin-like" evidence="5">
    <location>
        <begin position="179"/>
        <end position="348"/>
    </location>
</feature>
<dbReference type="PROSITE" id="PS00080">
    <property type="entry name" value="MULTICOPPER_OXIDASE2"/>
    <property type="match status" value="1"/>
</dbReference>
<dbReference type="PROSITE" id="PS00079">
    <property type="entry name" value="MULTICOPPER_OXIDASE1"/>
    <property type="match status" value="2"/>
</dbReference>
<dbReference type="InterPro" id="IPR034279">
    <property type="entry name" value="CuRO_3_CopA"/>
</dbReference>
<dbReference type="RefSeq" id="WP_166316215.1">
    <property type="nucleotide sequence ID" value="NZ_WOTH01000020.1"/>
</dbReference>